<organism evidence="1 2">
    <name type="scientific">Symbiodinium necroappetens</name>
    <dbReference type="NCBI Taxonomy" id="1628268"/>
    <lineage>
        <taxon>Eukaryota</taxon>
        <taxon>Sar</taxon>
        <taxon>Alveolata</taxon>
        <taxon>Dinophyceae</taxon>
        <taxon>Suessiales</taxon>
        <taxon>Symbiodiniaceae</taxon>
        <taxon>Symbiodinium</taxon>
    </lineage>
</organism>
<name>A0A813AW92_9DINO</name>
<comment type="caution">
    <text evidence="1">The sequence shown here is derived from an EMBL/GenBank/DDBJ whole genome shotgun (WGS) entry which is preliminary data.</text>
</comment>
<accession>A0A813AW92</accession>
<protein>
    <submittedName>
        <fullName evidence="1">Uncharacterized protein</fullName>
    </submittedName>
</protein>
<dbReference type="Proteomes" id="UP000601435">
    <property type="component" value="Unassembled WGS sequence"/>
</dbReference>
<proteinExistence type="predicted"/>
<dbReference type="EMBL" id="CAJNJA010064411">
    <property type="protein sequence ID" value="CAE7882720.1"/>
    <property type="molecule type" value="Genomic_DNA"/>
</dbReference>
<reference evidence="1" key="1">
    <citation type="submission" date="2021-02" db="EMBL/GenBank/DDBJ databases">
        <authorList>
            <person name="Dougan E. K."/>
            <person name="Rhodes N."/>
            <person name="Thang M."/>
            <person name="Chan C."/>
        </authorList>
    </citation>
    <scope>NUCLEOTIDE SEQUENCE</scope>
</reference>
<sequence length="186" mass="20552">MAEGQRTQLGDLLTNAKGGKFLPLRGPDGAAPCWRSPDWLKIIWHPAAFGDQEARRVNVCFEPDAPTVEFFEGLEHELVNLLAAKSAQEPKAFGKTLAASDVQARVQSCLKASQRGGSFLKAKLNWDRVRFWDADGQPLESPGDLAGRLAKVRVELRQVWLMSPQCGLLLEVTDLQLREAAPECPF</sequence>
<evidence type="ECO:0000313" key="2">
    <source>
        <dbReference type="Proteomes" id="UP000601435"/>
    </source>
</evidence>
<evidence type="ECO:0000313" key="1">
    <source>
        <dbReference type="EMBL" id="CAE7882720.1"/>
    </source>
</evidence>
<dbReference type="AlphaFoldDB" id="A0A813AW92"/>
<dbReference type="OrthoDB" id="438325at2759"/>
<gene>
    <name evidence="1" type="ORF">SNEC2469_LOCUS29048</name>
</gene>
<keyword evidence="2" id="KW-1185">Reference proteome</keyword>